<dbReference type="Pfam" id="PF01244">
    <property type="entry name" value="Peptidase_M19"/>
    <property type="match status" value="1"/>
</dbReference>
<keyword evidence="2" id="KW-1185">Reference proteome</keyword>
<dbReference type="GO" id="GO:0070573">
    <property type="term" value="F:metallodipeptidase activity"/>
    <property type="evidence" value="ECO:0007669"/>
    <property type="project" value="InterPro"/>
</dbReference>
<dbReference type="SUPFAM" id="SSF51556">
    <property type="entry name" value="Metallo-dependent hydrolases"/>
    <property type="match status" value="1"/>
</dbReference>
<gene>
    <name evidence="1" type="ORF">GC105_02580</name>
</gene>
<dbReference type="Proteomes" id="UP000440004">
    <property type="component" value="Unassembled WGS sequence"/>
</dbReference>
<proteinExistence type="predicted"/>
<dbReference type="InterPro" id="IPR008257">
    <property type="entry name" value="Pept_M19"/>
</dbReference>
<protein>
    <submittedName>
        <fullName evidence="1">Membrane dipeptidase</fullName>
    </submittedName>
</protein>
<reference evidence="1 2" key="1">
    <citation type="submission" date="2019-10" db="EMBL/GenBank/DDBJ databases">
        <title>Alkalibaculum tamaniensis sp.nov., a new alkaliphilic acetogen, isolated on methoxylated aromatics from a mud volcano.</title>
        <authorList>
            <person name="Khomyakova M.A."/>
            <person name="Merkel A.Y."/>
            <person name="Bonch-Osmolovskaya E.A."/>
            <person name="Slobodkin A.I."/>
        </authorList>
    </citation>
    <scope>NUCLEOTIDE SEQUENCE [LARGE SCALE GENOMIC DNA]</scope>
    <source>
        <strain evidence="1 2">M08DMB</strain>
    </source>
</reference>
<dbReference type="InterPro" id="IPR032466">
    <property type="entry name" value="Metal_Hydrolase"/>
</dbReference>
<evidence type="ECO:0000313" key="1">
    <source>
        <dbReference type="EMBL" id="MPW24680.1"/>
    </source>
</evidence>
<dbReference type="GO" id="GO:0006508">
    <property type="term" value="P:proteolysis"/>
    <property type="evidence" value="ECO:0007669"/>
    <property type="project" value="InterPro"/>
</dbReference>
<accession>A0A6A7K5K7</accession>
<dbReference type="PANTHER" id="PTHR10443">
    <property type="entry name" value="MICROSOMAL DIPEPTIDASE"/>
    <property type="match status" value="1"/>
</dbReference>
<evidence type="ECO:0000313" key="2">
    <source>
        <dbReference type="Proteomes" id="UP000440004"/>
    </source>
</evidence>
<dbReference type="CDD" id="cd01301">
    <property type="entry name" value="rDP_like"/>
    <property type="match status" value="1"/>
</dbReference>
<dbReference type="Gene3D" id="3.20.20.140">
    <property type="entry name" value="Metal-dependent hydrolases"/>
    <property type="match status" value="1"/>
</dbReference>
<name>A0A6A7K5K7_9FIRM</name>
<comment type="caution">
    <text evidence="1">The sequence shown here is derived from an EMBL/GenBank/DDBJ whole genome shotgun (WGS) entry which is preliminary data.</text>
</comment>
<dbReference type="AlphaFoldDB" id="A0A6A7K5K7"/>
<dbReference type="RefSeq" id="WP_152801389.1">
    <property type="nucleotide sequence ID" value="NZ_WHNX01000003.1"/>
</dbReference>
<organism evidence="1 2">
    <name type="scientific">Alkalibaculum sporogenes</name>
    <dbReference type="NCBI Taxonomy" id="2655001"/>
    <lineage>
        <taxon>Bacteria</taxon>
        <taxon>Bacillati</taxon>
        <taxon>Bacillota</taxon>
        <taxon>Clostridia</taxon>
        <taxon>Eubacteriales</taxon>
        <taxon>Eubacteriaceae</taxon>
        <taxon>Alkalibaculum</taxon>
    </lineage>
</organism>
<dbReference type="PROSITE" id="PS51365">
    <property type="entry name" value="RENAL_DIPEPTIDASE_2"/>
    <property type="match status" value="1"/>
</dbReference>
<dbReference type="EMBL" id="WHNX01000003">
    <property type="protein sequence ID" value="MPW24680.1"/>
    <property type="molecule type" value="Genomic_DNA"/>
</dbReference>
<dbReference type="PANTHER" id="PTHR10443:SF12">
    <property type="entry name" value="DIPEPTIDASE"/>
    <property type="match status" value="1"/>
</dbReference>
<sequence>MNIIDFHCDTVQKIFHIGNENLYENSYSVDIKKMINSRVTAQFFALFLDRELIKDKKYNIYDYTKEFYKVYSSQIKANEEYISLANNYRDYEENMKEGKMSAFLTIEEGDFLENRIERLDEFYKLGLRLITLTWNYENCIGYPNSMNTNLMSKGLKPFGFEVIEKMNELGIIIDVSHLSDGGFYDCINHSKTPVIASHSNAREITCVPRNITDDMMKELADKGGIMGINFHPHFLGNDNVSKIDHMIKHIKHIRNKAGIDALALGSDFDGIEGELEIANIGELGKLMIELEKSGFSPVEIEKICSLNAERIIIECLK</sequence>